<dbReference type="Proteomes" id="UP000032434">
    <property type="component" value="Chromosome 1"/>
</dbReference>
<dbReference type="AlphaFoldDB" id="A0A061AIY7"/>
<dbReference type="SUPFAM" id="SSF53041">
    <property type="entry name" value="Resolvase-like"/>
    <property type="match status" value="1"/>
</dbReference>
<dbReference type="PANTHER" id="PTHR30461:SF2">
    <property type="entry name" value="SERINE RECOMBINASE PINE-RELATED"/>
    <property type="match status" value="1"/>
</dbReference>
<dbReference type="GO" id="GO:0000150">
    <property type="term" value="F:DNA strand exchange activity"/>
    <property type="evidence" value="ECO:0007669"/>
    <property type="project" value="InterPro"/>
</dbReference>
<dbReference type="PANTHER" id="PTHR30461">
    <property type="entry name" value="DNA-INVERTASE FROM LAMBDOID PROPHAGE"/>
    <property type="match status" value="1"/>
</dbReference>
<dbReference type="RefSeq" id="WP_052670054.1">
    <property type="nucleotide sequence ID" value="NZ_FUZK01000001.1"/>
</dbReference>
<dbReference type="Pfam" id="PF00239">
    <property type="entry name" value="Resolvase"/>
    <property type="match status" value="1"/>
</dbReference>
<dbReference type="Pfam" id="PF07508">
    <property type="entry name" value="Recombinase"/>
    <property type="match status" value="1"/>
</dbReference>
<keyword evidence="1" id="KW-0238">DNA-binding</keyword>
<dbReference type="InterPro" id="IPR050639">
    <property type="entry name" value="SSR_resolvase"/>
</dbReference>
<protein>
    <submittedName>
        <fullName evidence="5">Recombinase</fullName>
    </submittedName>
</protein>
<evidence type="ECO:0000259" key="3">
    <source>
        <dbReference type="PROSITE" id="PS51736"/>
    </source>
</evidence>
<dbReference type="InterPro" id="IPR038109">
    <property type="entry name" value="DNA_bind_recomb_sf"/>
</dbReference>
<evidence type="ECO:0000259" key="4">
    <source>
        <dbReference type="PROSITE" id="PS51737"/>
    </source>
</evidence>
<dbReference type="HOGENOM" id="CLU_010686_0_5_14"/>
<dbReference type="PROSITE" id="PS51736">
    <property type="entry name" value="RECOMBINASES_3"/>
    <property type="match status" value="1"/>
</dbReference>
<dbReference type="CDD" id="cd00338">
    <property type="entry name" value="Ser_Recombinase"/>
    <property type="match status" value="1"/>
</dbReference>
<keyword evidence="6" id="KW-1185">Reference proteome</keyword>
<feature type="domain" description="Resolvase/invertase-type recombinase catalytic" evidence="3">
    <location>
        <begin position="22"/>
        <end position="169"/>
    </location>
</feature>
<dbReference type="Gene3D" id="3.90.1750.20">
    <property type="entry name" value="Putative Large Serine Recombinase, Chain B, Domain 2"/>
    <property type="match status" value="1"/>
</dbReference>
<feature type="domain" description="Recombinase" evidence="4">
    <location>
        <begin position="176"/>
        <end position="299"/>
    </location>
</feature>
<dbReference type="OrthoDB" id="40320at2"/>
<dbReference type="PATRIC" id="fig|35623.3.peg.888"/>
<evidence type="ECO:0000313" key="6">
    <source>
        <dbReference type="Proteomes" id="UP000032434"/>
    </source>
</evidence>
<keyword evidence="2" id="KW-0233">DNA recombination</keyword>
<gene>
    <name evidence="5" type="ORF">Aocu_08890</name>
</gene>
<evidence type="ECO:0000256" key="2">
    <source>
        <dbReference type="ARBA" id="ARBA00023172"/>
    </source>
</evidence>
<accession>A0A061AIY7</accession>
<dbReference type="EMBL" id="LK028559">
    <property type="protein sequence ID" value="CDR30962.1"/>
    <property type="molecule type" value="Genomic_DNA"/>
</dbReference>
<evidence type="ECO:0000313" key="5">
    <source>
        <dbReference type="EMBL" id="CDR30962.1"/>
    </source>
</evidence>
<dbReference type="SMART" id="SM00857">
    <property type="entry name" value="Resolvase"/>
    <property type="match status" value="1"/>
</dbReference>
<dbReference type="InterPro" id="IPR011109">
    <property type="entry name" value="DNA_bind_recombinase_dom"/>
</dbReference>
<dbReference type="InterPro" id="IPR036162">
    <property type="entry name" value="Resolvase-like_N_sf"/>
</dbReference>
<dbReference type="KEGG" id="aoc:Aocu_08890"/>
<evidence type="ECO:0000256" key="1">
    <source>
        <dbReference type="ARBA" id="ARBA00023125"/>
    </source>
</evidence>
<dbReference type="InParanoid" id="A0A061AIY7"/>
<sequence>MNKVDIIKAIPNYTNGVKQLKITVGYARVSTESEEQDTSYVLQIEELENDIKSNPNYQFMGIFKDKATGTSAKYRNEFKLMIKLARKKEIDLIITKSISRFGRNLTETISIIRELRNIGVEVYFQKENISSLDDSFDFLFSVLSSHAEEESHNISQNKLWSVKRQKQNGENLTHRLYGYKITGNEYHIIEDEAKVIRKIFDLYINGATYKYIIGFLFNHNIPSPTGNPYWSKTTLEGMLKNEKFCGDMMLGKNFSVNGLRKVNHGDLTEKVFVQNNHEGIISKETFAQAQAIREKRRKKHTGGPGSKSPYASFIYSTVNEKHLKYVMERPKGKSGRNKTEIPTLYCNGLKPGTNRVGFQVKVILDLLAQIVKELKPKILSITYPLFKELTSSISVLETTSSYHDDSFSPLTHKLKLINHLDRLKEIQSLLTSTHEKDINDYRKIFNKIMIDADSISLKLSLSNEDTPNLKDYNLIHESTFTYIKLFKPITLPIKVYLGGSY</sequence>
<proteinExistence type="predicted"/>
<dbReference type="PROSITE" id="PS51737">
    <property type="entry name" value="RECOMBINASE_DNA_BIND"/>
    <property type="match status" value="1"/>
</dbReference>
<reference evidence="6" key="1">
    <citation type="submission" date="2014-05" db="EMBL/GenBank/DDBJ databases">
        <authorList>
            <person name="Kube M."/>
        </authorList>
    </citation>
    <scope>NUCLEOTIDE SEQUENCE [LARGE SCALE GENOMIC DNA]</scope>
</reference>
<dbReference type="STRING" id="35623.Aocu_08890"/>
<dbReference type="InterPro" id="IPR006119">
    <property type="entry name" value="Resolv_N"/>
</dbReference>
<name>A0A061AIY7_9MOLU</name>
<organism evidence="5 6">
    <name type="scientific">Acholeplasma oculi</name>
    <dbReference type="NCBI Taxonomy" id="35623"/>
    <lineage>
        <taxon>Bacteria</taxon>
        <taxon>Bacillati</taxon>
        <taxon>Mycoplasmatota</taxon>
        <taxon>Mollicutes</taxon>
        <taxon>Acholeplasmatales</taxon>
        <taxon>Acholeplasmataceae</taxon>
        <taxon>Acholeplasma</taxon>
    </lineage>
</organism>
<dbReference type="Gene3D" id="3.40.50.1390">
    <property type="entry name" value="Resolvase, N-terminal catalytic domain"/>
    <property type="match status" value="1"/>
</dbReference>
<dbReference type="GO" id="GO:0003677">
    <property type="term" value="F:DNA binding"/>
    <property type="evidence" value="ECO:0007669"/>
    <property type="project" value="UniProtKB-KW"/>
</dbReference>